<dbReference type="RefSeq" id="WP_227838501.1">
    <property type="nucleotide sequence ID" value="NZ_WEGI01000015.1"/>
</dbReference>
<organism evidence="2 3">
    <name type="scientific">Nocardia aurantia</name>
    <dbReference type="NCBI Taxonomy" id="2585199"/>
    <lineage>
        <taxon>Bacteria</taxon>
        <taxon>Bacillati</taxon>
        <taxon>Actinomycetota</taxon>
        <taxon>Actinomycetes</taxon>
        <taxon>Mycobacteriales</taxon>
        <taxon>Nocardiaceae</taxon>
        <taxon>Nocardia</taxon>
    </lineage>
</organism>
<gene>
    <name evidence="2" type="ORF">NRB56_64290</name>
</gene>
<feature type="transmembrane region" description="Helical" evidence="1">
    <location>
        <begin position="24"/>
        <end position="45"/>
    </location>
</feature>
<dbReference type="Proteomes" id="UP000431401">
    <property type="component" value="Unassembled WGS sequence"/>
</dbReference>
<keyword evidence="1" id="KW-0812">Transmembrane</keyword>
<reference evidence="2 3" key="1">
    <citation type="submission" date="2019-10" db="EMBL/GenBank/DDBJ databases">
        <title>Nocardia macrotermitis sp. nov. and Nocardia aurantia sp. nov., isolated from the gut of fungus growing-termite Macrotermes natalensis.</title>
        <authorList>
            <person name="Benndorf R."/>
            <person name="Schwitalla J."/>
            <person name="Martin K."/>
            <person name="De Beer W."/>
            <person name="Kaster A.-K."/>
            <person name="Vollmers J."/>
            <person name="Poulsen M."/>
            <person name="Beemelmanns C."/>
        </authorList>
    </citation>
    <scope>NUCLEOTIDE SEQUENCE [LARGE SCALE GENOMIC DNA]</scope>
    <source>
        <strain evidence="2 3">RB56</strain>
    </source>
</reference>
<comment type="caution">
    <text evidence="2">The sequence shown here is derived from an EMBL/GenBank/DDBJ whole genome shotgun (WGS) entry which is preliminary data.</text>
</comment>
<sequence>MRDTADIIEAPPATLGTRTGFRTIGLRILFAAGVAACVGSGFVLPDQYQHAATYAGTAVSLLTGPLVMREEPLRSWLAARPTLWFLFVFNLAVAVCAGVFLDGPEGIAAAAGMGVVSLGAGIGLLRTRPAAAPAR</sequence>
<feature type="transmembrane region" description="Helical" evidence="1">
    <location>
        <begin position="51"/>
        <end position="69"/>
    </location>
</feature>
<evidence type="ECO:0000256" key="1">
    <source>
        <dbReference type="SAM" id="Phobius"/>
    </source>
</evidence>
<feature type="transmembrane region" description="Helical" evidence="1">
    <location>
        <begin position="81"/>
        <end position="101"/>
    </location>
</feature>
<dbReference type="EMBL" id="WEGI01000015">
    <property type="protein sequence ID" value="MQY30825.1"/>
    <property type="molecule type" value="Genomic_DNA"/>
</dbReference>
<protein>
    <submittedName>
        <fullName evidence="2">Uncharacterized protein</fullName>
    </submittedName>
</protein>
<feature type="transmembrane region" description="Helical" evidence="1">
    <location>
        <begin position="107"/>
        <end position="125"/>
    </location>
</feature>
<accession>A0A7K0DYN2</accession>
<evidence type="ECO:0000313" key="3">
    <source>
        <dbReference type="Proteomes" id="UP000431401"/>
    </source>
</evidence>
<proteinExistence type="predicted"/>
<keyword evidence="3" id="KW-1185">Reference proteome</keyword>
<keyword evidence="1" id="KW-0472">Membrane</keyword>
<keyword evidence="1" id="KW-1133">Transmembrane helix</keyword>
<name>A0A7K0DYN2_9NOCA</name>
<evidence type="ECO:0000313" key="2">
    <source>
        <dbReference type="EMBL" id="MQY30825.1"/>
    </source>
</evidence>
<dbReference type="AlphaFoldDB" id="A0A7K0DYN2"/>